<dbReference type="Pfam" id="PF00008">
    <property type="entry name" value="EGF"/>
    <property type="match status" value="1"/>
</dbReference>
<feature type="region of interest" description="Disordered" evidence="4">
    <location>
        <begin position="1"/>
        <end position="91"/>
    </location>
</feature>
<evidence type="ECO:0000256" key="2">
    <source>
        <dbReference type="ARBA" id="ARBA00023157"/>
    </source>
</evidence>
<organism evidence="7">
    <name type="scientific">Alectorobius mimon</name>
    <dbReference type="NCBI Taxonomy" id="360319"/>
    <lineage>
        <taxon>Eukaryota</taxon>
        <taxon>Metazoa</taxon>
        <taxon>Ecdysozoa</taxon>
        <taxon>Arthropoda</taxon>
        <taxon>Chelicerata</taxon>
        <taxon>Arachnida</taxon>
        <taxon>Acari</taxon>
        <taxon>Parasitiformes</taxon>
        <taxon>Ixodida</taxon>
        <taxon>Ixodoidea</taxon>
        <taxon>Argasidae</taxon>
        <taxon>Ornithodorinae</taxon>
        <taxon>Alectorobius</taxon>
    </lineage>
</organism>
<feature type="compositionally biased region" description="Low complexity" evidence="4">
    <location>
        <begin position="64"/>
        <end position="74"/>
    </location>
</feature>
<accession>A0A147B840</accession>
<dbReference type="FunFam" id="2.10.25.10:FF:000118">
    <property type="entry name" value="protein delta homolog 2"/>
    <property type="match status" value="1"/>
</dbReference>
<proteinExistence type="predicted"/>
<feature type="domain" description="EGF-like" evidence="6">
    <location>
        <begin position="361"/>
        <end position="398"/>
    </location>
</feature>
<sequence>KEEETPESTTGAAVTSATKKEEETPESTTGAAVTSATKKEEETPESTTGAALTSATKKEEETSETTTGAAVTSATKKEEETSGPICSDEDSKKCNAPCVVENGRPVCQCRPHQRRLEYGCSDECSSERLLSCTLGTCRIEKGNEICVCDKPLEYDEIESKCVLKKFVYKITFKVATHRAKRAAGGSCNDDAVKEWLADFYKVQSDDIKILDCTGGEYTVTVALAKKIPDSDLGNLKAKCKGDNAHPGQCTLQGGLSIIKDSIKALQERDLCESIFRDYISKFPDQHRECREEGNHYILQCTKDSMSIGVTNTEINQESVFIHYCSEKPCNVTNNPCPHNQACIEGKCLCKKGFVQRGKDCVDPCATDNPCKNGGTCRRHEGVNFFCSCPPKFKGVQCEEDNIELRGAKLNVVIVGVVMAVLLLLALIVSASVISRMKKKHGGILDDKSKELSGRAQHAYEGPYNASAYHRDNTML</sequence>
<keyword evidence="1 3" id="KW-0245">EGF-like domain</keyword>
<evidence type="ECO:0000256" key="4">
    <source>
        <dbReference type="SAM" id="MobiDB-lite"/>
    </source>
</evidence>
<dbReference type="PANTHER" id="PTHR24033">
    <property type="entry name" value="EGF-LIKE DOMAIN-CONTAINING PROTEIN"/>
    <property type="match status" value="1"/>
</dbReference>
<evidence type="ECO:0000256" key="3">
    <source>
        <dbReference type="PROSITE-ProRule" id="PRU00076"/>
    </source>
</evidence>
<keyword evidence="5" id="KW-1133">Transmembrane helix</keyword>
<keyword evidence="5" id="KW-0472">Membrane</keyword>
<dbReference type="InterPro" id="IPR000742">
    <property type="entry name" value="EGF"/>
</dbReference>
<feature type="non-terminal residue" evidence="7">
    <location>
        <position position="1"/>
    </location>
</feature>
<protein>
    <submittedName>
        <fullName evidence="7">Ataq protein</fullName>
    </submittedName>
</protein>
<feature type="transmembrane region" description="Helical" evidence="5">
    <location>
        <begin position="411"/>
        <end position="433"/>
    </location>
</feature>
<comment type="caution">
    <text evidence="3">Lacks conserved residue(s) required for the propagation of feature annotation.</text>
</comment>
<name>A0A147B840_9ACAR</name>
<evidence type="ECO:0000256" key="5">
    <source>
        <dbReference type="SAM" id="Phobius"/>
    </source>
</evidence>
<evidence type="ECO:0000256" key="1">
    <source>
        <dbReference type="ARBA" id="ARBA00022536"/>
    </source>
</evidence>
<dbReference type="CDD" id="cd00054">
    <property type="entry name" value="EGF_CA"/>
    <property type="match status" value="1"/>
</dbReference>
<dbReference type="InterPro" id="IPR051830">
    <property type="entry name" value="NOTCH_homolog"/>
</dbReference>
<dbReference type="PROSITE" id="PS00022">
    <property type="entry name" value="EGF_1"/>
    <property type="match status" value="1"/>
</dbReference>
<evidence type="ECO:0000313" key="7">
    <source>
        <dbReference type="EMBL" id="JAR86956.1"/>
    </source>
</evidence>
<reference evidence="7" key="1">
    <citation type="submission" date="2016-03" db="EMBL/GenBank/DDBJ databases">
        <title>Gut transcriptome analysis on engorged females of Ornithodoros mimon (Acari: Argasidae) and phylogenetic inferences of soft ticks.</title>
        <authorList>
            <person name="Landulfo G.A."/>
            <person name="Giovanni D."/>
            <person name="Carvalho E."/>
            <person name="Junqueira-de-Azevedo I."/>
            <person name="Patane J."/>
            <person name="Mendoca R."/>
            <person name="Barros-Battesti D."/>
        </authorList>
    </citation>
    <scope>NUCLEOTIDE SEQUENCE</scope>
    <source>
        <strain evidence="7">Females</strain>
        <tissue evidence="7">Gut</tissue>
    </source>
</reference>
<dbReference type="SMART" id="SM00181">
    <property type="entry name" value="EGF"/>
    <property type="match status" value="4"/>
</dbReference>
<dbReference type="Gene3D" id="2.10.25.10">
    <property type="entry name" value="Laminin"/>
    <property type="match status" value="1"/>
</dbReference>
<dbReference type="EMBL" id="GEIB01001177">
    <property type="protein sequence ID" value="JAR86956.1"/>
    <property type="molecule type" value="Transcribed_RNA"/>
</dbReference>
<dbReference type="PROSITE" id="PS50026">
    <property type="entry name" value="EGF_3"/>
    <property type="match status" value="1"/>
</dbReference>
<dbReference type="AlphaFoldDB" id="A0A147B840"/>
<evidence type="ECO:0000259" key="6">
    <source>
        <dbReference type="PROSITE" id="PS50026"/>
    </source>
</evidence>
<dbReference type="SUPFAM" id="SSF57196">
    <property type="entry name" value="EGF/Laminin"/>
    <property type="match status" value="1"/>
</dbReference>
<keyword evidence="2 3" id="KW-1015">Disulfide bond</keyword>
<keyword evidence="5" id="KW-0812">Transmembrane</keyword>
<feature type="disulfide bond" evidence="3">
    <location>
        <begin position="388"/>
        <end position="397"/>
    </location>
</feature>